<keyword evidence="2" id="KW-1185">Reference proteome</keyword>
<feature type="non-terminal residue" evidence="1">
    <location>
        <position position="1"/>
    </location>
</feature>
<name>A0AAN5CLV9_9BILA</name>
<protein>
    <submittedName>
        <fullName evidence="1">Uncharacterized protein</fullName>
    </submittedName>
</protein>
<reference evidence="2" key="1">
    <citation type="submission" date="2022-10" db="EMBL/GenBank/DDBJ databases">
        <title>Genome assembly of Pristionchus species.</title>
        <authorList>
            <person name="Yoshida K."/>
            <person name="Sommer R.J."/>
        </authorList>
    </citation>
    <scope>NUCLEOTIDE SEQUENCE [LARGE SCALE GENOMIC DNA]</scope>
    <source>
        <strain evidence="2">RS5460</strain>
    </source>
</reference>
<organism evidence="1 2">
    <name type="scientific">Pristionchus mayeri</name>
    <dbReference type="NCBI Taxonomy" id="1317129"/>
    <lineage>
        <taxon>Eukaryota</taxon>
        <taxon>Metazoa</taxon>
        <taxon>Ecdysozoa</taxon>
        <taxon>Nematoda</taxon>
        <taxon>Chromadorea</taxon>
        <taxon>Rhabditida</taxon>
        <taxon>Rhabditina</taxon>
        <taxon>Diplogasteromorpha</taxon>
        <taxon>Diplogasteroidea</taxon>
        <taxon>Neodiplogasteridae</taxon>
        <taxon>Pristionchus</taxon>
    </lineage>
</organism>
<evidence type="ECO:0000313" key="2">
    <source>
        <dbReference type="Proteomes" id="UP001328107"/>
    </source>
</evidence>
<gene>
    <name evidence="1" type="ORF">PMAYCL1PPCAC_17027</name>
</gene>
<sequence length="177" mass="20542">LQAVAHWGRSQRALDIKRLISKLWPEKKEKTRNFHFDSLKTVEKEMMQLSQWMDFDLITSIDFDGVETMNQGQLETLFGIYPRTNVKKLNLATTSVMPEVWQTLARLFPAVKVVRCSEDAALFPLEVAREAELVMNRKIPAYTLVDQKKLAEAGHLDKERIVTLRCLKRLFPSVQHM</sequence>
<dbReference type="Proteomes" id="UP001328107">
    <property type="component" value="Unassembled WGS sequence"/>
</dbReference>
<comment type="caution">
    <text evidence="1">The sequence shown here is derived from an EMBL/GenBank/DDBJ whole genome shotgun (WGS) entry which is preliminary data.</text>
</comment>
<evidence type="ECO:0000313" key="1">
    <source>
        <dbReference type="EMBL" id="GMR46832.1"/>
    </source>
</evidence>
<proteinExistence type="predicted"/>
<accession>A0AAN5CLV9</accession>
<feature type="non-terminal residue" evidence="1">
    <location>
        <position position="177"/>
    </location>
</feature>
<dbReference type="EMBL" id="BTRK01000004">
    <property type="protein sequence ID" value="GMR46832.1"/>
    <property type="molecule type" value="Genomic_DNA"/>
</dbReference>
<dbReference type="AlphaFoldDB" id="A0AAN5CLV9"/>